<dbReference type="PANTHER" id="PTHR46388:SF2">
    <property type="entry name" value="NHL REPEAT-CONTAINING PROTEIN 2"/>
    <property type="match status" value="1"/>
</dbReference>
<name>A0A7K1Y9G7_9SPHI</name>
<keyword evidence="3" id="KW-1185">Reference proteome</keyword>
<protein>
    <recommendedName>
        <fullName evidence="4">6-bladed beta-propeller</fullName>
    </recommendedName>
</protein>
<dbReference type="PANTHER" id="PTHR46388">
    <property type="entry name" value="NHL REPEAT-CONTAINING PROTEIN 2"/>
    <property type="match status" value="1"/>
</dbReference>
<dbReference type="Proteomes" id="UP000466586">
    <property type="component" value="Unassembled WGS sequence"/>
</dbReference>
<dbReference type="RefSeq" id="WP_160844409.1">
    <property type="nucleotide sequence ID" value="NZ_WVHT01000004.1"/>
</dbReference>
<reference evidence="2 3" key="1">
    <citation type="submission" date="2019-11" db="EMBL/GenBank/DDBJ databases">
        <title>Pedobacter sp. HMF7647 Genome sequencing and assembly.</title>
        <authorList>
            <person name="Kang H."/>
            <person name="Kim H."/>
            <person name="Joh K."/>
        </authorList>
    </citation>
    <scope>NUCLEOTIDE SEQUENCE [LARGE SCALE GENOMIC DNA]</scope>
    <source>
        <strain evidence="2 3">HMF7647</strain>
    </source>
</reference>
<dbReference type="Pfam" id="PF01436">
    <property type="entry name" value="NHL"/>
    <property type="match status" value="1"/>
</dbReference>
<accession>A0A7K1Y9G7</accession>
<evidence type="ECO:0000313" key="3">
    <source>
        <dbReference type="Proteomes" id="UP000466586"/>
    </source>
</evidence>
<comment type="caution">
    <text evidence="2">The sequence shown here is derived from an EMBL/GenBank/DDBJ whole genome shotgun (WGS) entry which is preliminary data.</text>
</comment>
<organism evidence="2 3">
    <name type="scientific">Hufsiella arboris</name>
    <dbReference type="NCBI Taxonomy" id="2695275"/>
    <lineage>
        <taxon>Bacteria</taxon>
        <taxon>Pseudomonadati</taxon>
        <taxon>Bacteroidota</taxon>
        <taxon>Sphingobacteriia</taxon>
        <taxon>Sphingobacteriales</taxon>
        <taxon>Sphingobacteriaceae</taxon>
        <taxon>Hufsiella</taxon>
    </lineage>
</organism>
<proteinExistence type="predicted"/>
<gene>
    <name evidence="2" type="ORF">GS399_09615</name>
</gene>
<dbReference type="AlphaFoldDB" id="A0A7K1Y9G7"/>
<dbReference type="EMBL" id="WVHT01000004">
    <property type="protein sequence ID" value="MXV51225.1"/>
    <property type="molecule type" value="Genomic_DNA"/>
</dbReference>
<sequence>MKREIFRVIAVASAAIFVASFSNCKKDDVLSSAADSSTLAVTKNTDKTSVVSDSFVVSTVVKFVSDKGISRVATGEDGTLYATASKSNEVYRVKGSTVSLFAKVAGHPFGIKVGKNGDVFVMCKDATRGIARFSSDGRILPAIQTSQELYQPTDMAVLDDGTAYITDSYHHRIIKVTPDGTSTVIAGNGYPGTMDGIGAAVRLTNPTSIKYGGDGFIYFVDGRSFGPNSGAFEPGRYIRRINQYGRVSTVFKALDDVQILDFALAKKDNYFNPTPETNIFVTNTNNTIGFVQTTGGEQRMLGPHGNGYTDGLLKYAQFHYPYGISIKGDVMYIADYENNAIRRVVRK</sequence>
<dbReference type="InterPro" id="IPR001258">
    <property type="entry name" value="NHL_repeat"/>
</dbReference>
<evidence type="ECO:0000256" key="1">
    <source>
        <dbReference type="ARBA" id="ARBA00022737"/>
    </source>
</evidence>
<evidence type="ECO:0008006" key="4">
    <source>
        <dbReference type="Google" id="ProtNLM"/>
    </source>
</evidence>
<keyword evidence="1" id="KW-0677">Repeat</keyword>
<dbReference type="Gene3D" id="2.120.10.30">
    <property type="entry name" value="TolB, C-terminal domain"/>
    <property type="match status" value="3"/>
</dbReference>
<evidence type="ECO:0000313" key="2">
    <source>
        <dbReference type="EMBL" id="MXV51225.1"/>
    </source>
</evidence>
<dbReference type="SUPFAM" id="SSF101898">
    <property type="entry name" value="NHL repeat"/>
    <property type="match status" value="1"/>
</dbReference>
<dbReference type="InterPro" id="IPR011042">
    <property type="entry name" value="6-blade_b-propeller_TolB-like"/>
</dbReference>